<name>A0A6L3XA95_9ENTR</name>
<accession>A0A6L3XA95</accession>
<proteinExistence type="predicted"/>
<protein>
    <submittedName>
        <fullName evidence="1">DNA utilization protein HofM</fullName>
    </submittedName>
</protein>
<dbReference type="Proteomes" id="UP000476281">
    <property type="component" value="Unassembled WGS sequence"/>
</dbReference>
<dbReference type="AlphaFoldDB" id="A0A6L3XA95"/>
<gene>
    <name evidence="1" type="ORF">F9C29_33285</name>
</gene>
<sequence length="83" mass="9198">RCVACRDQHQWLWAMRHQWGRRYTTEAATVNELAALLALSPSDIAVFDAGREPWEAVTLCQPPLPECGADYTVALALAMSEAP</sequence>
<feature type="non-terminal residue" evidence="1">
    <location>
        <position position="1"/>
    </location>
</feature>
<comment type="caution">
    <text evidence="1">The sequence shown here is derived from an EMBL/GenBank/DDBJ whole genome shotgun (WGS) entry which is preliminary data.</text>
</comment>
<reference evidence="1 2" key="1">
    <citation type="submission" date="2019-09" db="EMBL/GenBank/DDBJ databases">
        <title>Reversal of blaTEM antimicrobial resistance by CRISPR-Cas9 in clinical E. coli and other Enterobacteriaceae strains.</title>
        <authorList>
            <person name="Tagliaferri T."/>
            <person name="Guimaraes N."/>
            <person name="Pereira M."/>
            <person name="Felicori L."/>
            <person name="Horz H.-P."/>
            <person name="Santos S."/>
            <person name="Mendes T."/>
        </authorList>
    </citation>
    <scope>NUCLEOTIDE SEQUENCE [LARGE SCALE GENOMIC DNA]</scope>
    <source>
        <strain evidence="1 2">E2_blaTEM_MG</strain>
    </source>
</reference>
<evidence type="ECO:0000313" key="2">
    <source>
        <dbReference type="Proteomes" id="UP000476281"/>
    </source>
</evidence>
<organism evidence="1 2">
    <name type="scientific">Enterobacter hormaechei</name>
    <dbReference type="NCBI Taxonomy" id="158836"/>
    <lineage>
        <taxon>Bacteria</taxon>
        <taxon>Pseudomonadati</taxon>
        <taxon>Pseudomonadota</taxon>
        <taxon>Gammaproteobacteria</taxon>
        <taxon>Enterobacterales</taxon>
        <taxon>Enterobacteriaceae</taxon>
        <taxon>Enterobacter</taxon>
        <taxon>Enterobacter cloacae complex</taxon>
    </lineage>
</organism>
<evidence type="ECO:0000313" key="1">
    <source>
        <dbReference type="EMBL" id="KAB2437112.1"/>
    </source>
</evidence>
<dbReference type="EMBL" id="WBSZ01002407">
    <property type="protein sequence ID" value="KAB2437112.1"/>
    <property type="molecule type" value="Genomic_DNA"/>
</dbReference>